<evidence type="ECO:0000313" key="3">
    <source>
        <dbReference type="Proteomes" id="UP000789759"/>
    </source>
</evidence>
<feature type="compositionally biased region" description="Polar residues" evidence="1">
    <location>
        <begin position="58"/>
        <end position="74"/>
    </location>
</feature>
<comment type="caution">
    <text evidence="2">The sequence shown here is derived from an EMBL/GenBank/DDBJ whole genome shotgun (WGS) entry which is preliminary data.</text>
</comment>
<proteinExistence type="predicted"/>
<evidence type="ECO:0000313" key="2">
    <source>
        <dbReference type="EMBL" id="CAG8494673.1"/>
    </source>
</evidence>
<dbReference type="EMBL" id="CAJVQA010000891">
    <property type="protein sequence ID" value="CAG8494673.1"/>
    <property type="molecule type" value="Genomic_DNA"/>
</dbReference>
<reference evidence="2" key="1">
    <citation type="submission" date="2021-06" db="EMBL/GenBank/DDBJ databases">
        <authorList>
            <person name="Kallberg Y."/>
            <person name="Tangrot J."/>
            <person name="Rosling A."/>
        </authorList>
    </citation>
    <scope>NUCLEOTIDE SEQUENCE</scope>
    <source>
        <strain evidence="2">FL966</strain>
    </source>
</reference>
<organism evidence="2 3">
    <name type="scientific">Cetraspora pellucida</name>
    <dbReference type="NCBI Taxonomy" id="1433469"/>
    <lineage>
        <taxon>Eukaryota</taxon>
        <taxon>Fungi</taxon>
        <taxon>Fungi incertae sedis</taxon>
        <taxon>Mucoromycota</taxon>
        <taxon>Glomeromycotina</taxon>
        <taxon>Glomeromycetes</taxon>
        <taxon>Diversisporales</taxon>
        <taxon>Gigasporaceae</taxon>
        <taxon>Cetraspora</taxon>
    </lineage>
</organism>
<keyword evidence="3" id="KW-1185">Reference proteome</keyword>
<feature type="region of interest" description="Disordered" evidence="1">
    <location>
        <begin position="52"/>
        <end position="74"/>
    </location>
</feature>
<name>A0A9N8ZEQ8_9GLOM</name>
<sequence length="74" mass="8000">MAMTTIECDGTFQINYDNQQTISASDNVNLGSQANEPSQSLTATLLSPNYLPAKSQEKGSTTKNQETNINLVDC</sequence>
<gene>
    <name evidence="2" type="ORF">CPELLU_LOCUS2154</name>
</gene>
<evidence type="ECO:0000256" key="1">
    <source>
        <dbReference type="SAM" id="MobiDB-lite"/>
    </source>
</evidence>
<dbReference type="AlphaFoldDB" id="A0A9N8ZEQ8"/>
<accession>A0A9N8ZEQ8</accession>
<dbReference type="Proteomes" id="UP000789759">
    <property type="component" value="Unassembled WGS sequence"/>
</dbReference>
<protein>
    <submittedName>
        <fullName evidence="2">10822_t:CDS:1</fullName>
    </submittedName>
</protein>